<sequence length="238" mass="27229">MYILIGIQLFIIGLFFLLGWAVKYKGNYGLLSGFSNRPKEEQEQLIQNGYPQKTGAVLIYTAVGMLLLMPLYFTPFLYAIEVQFGFMLLFLMGGFIYISKYDVPKKRKRSYIISSLMATITIGIIVTVFFIGYQNIEVEIYDDSFEINSAYGGVWNKSDITHIELLDEMPDVTWKINGFGLSTVAKGYFKVEGYGKSLLFITKEAPNIYLKVNNEHIFLNGETPEQTKVMFQDLNKIK</sequence>
<feature type="transmembrane region" description="Helical" evidence="1">
    <location>
        <begin position="6"/>
        <end position="22"/>
    </location>
</feature>
<keyword evidence="4" id="KW-1185">Reference proteome</keyword>
<dbReference type="InterPro" id="IPR017259">
    <property type="entry name" value="UCP037672"/>
</dbReference>
<evidence type="ECO:0000313" key="4">
    <source>
        <dbReference type="Proteomes" id="UP001597214"/>
    </source>
</evidence>
<organism evidence="3 4">
    <name type="scientific">Bacillus salitolerans</name>
    <dbReference type="NCBI Taxonomy" id="1437434"/>
    <lineage>
        <taxon>Bacteria</taxon>
        <taxon>Bacillati</taxon>
        <taxon>Bacillota</taxon>
        <taxon>Bacilli</taxon>
        <taxon>Bacillales</taxon>
        <taxon>Bacillaceae</taxon>
        <taxon>Bacillus</taxon>
    </lineage>
</organism>
<accession>A0ABW4LRU5</accession>
<dbReference type="Proteomes" id="UP001597214">
    <property type="component" value="Unassembled WGS sequence"/>
</dbReference>
<evidence type="ECO:0000313" key="3">
    <source>
        <dbReference type="EMBL" id="MFD1737791.1"/>
    </source>
</evidence>
<keyword evidence="1" id="KW-0812">Transmembrane</keyword>
<dbReference type="InterPro" id="IPR027783">
    <property type="entry name" value="Bacterial_PH-related"/>
</dbReference>
<feature type="domain" description="Bacterial Pleckstrin homology" evidence="2">
    <location>
        <begin position="139"/>
        <end position="226"/>
    </location>
</feature>
<proteinExistence type="predicted"/>
<feature type="transmembrane region" description="Helical" evidence="1">
    <location>
        <begin position="55"/>
        <end position="73"/>
    </location>
</feature>
<keyword evidence="1" id="KW-1133">Transmembrane helix</keyword>
<evidence type="ECO:0000259" key="2">
    <source>
        <dbReference type="Pfam" id="PF10882"/>
    </source>
</evidence>
<keyword evidence="1" id="KW-0472">Membrane</keyword>
<name>A0ABW4LRU5_9BACI</name>
<reference evidence="4" key="1">
    <citation type="journal article" date="2019" name="Int. J. Syst. Evol. Microbiol.">
        <title>The Global Catalogue of Microorganisms (GCM) 10K type strain sequencing project: providing services to taxonomists for standard genome sequencing and annotation.</title>
        <authorList>
            <consortium name="The Broad Institute Genomics Platform"/>
            <consortium name="The Broad Institute Genome Sequencing Center for Infectious Disease"/>
            <person name="Wu L."/>
            <person name="Ma J."/>
        </authorList>
    </citation>
    <scope>NUCLEOTIDE SEQUENCE [LARGE SCALE GENOMIC DNA]</scope>
    <source>
        <strain evidence="4">CCUG 49339</strain>
    </source>
</reference>
<comment type="caution">
    <text evidence="3">The sequence shown here is derived from an EMBL/GenBank/DDBJ whole genome shotgun (WGS) entry which is preliminary data.</text>
</comment>
<dbReference type="Pfam" id="PF12650">
    <property type="entry name" value="DUF3784"/>
    <property type="match status" value="1"/>
</dbReference>
<dbReference type="EMBL" id="JBHUEM010000024">
    <property type="protein sequence ID" value="MFD1737791.1"/>
    <property type="molecule type" value="Genomic_DNA"/>
</dbReference>
<dbReference type="Pfam" id="PF10882">
    <property type="entry name" value="bPH_5"/>
    <property type="match status" value="1"/>
</dbReference>
<gene>
    <name evidence="3" type="ORF">ACFSCX_14740</name>
</gene>
<protein>
    <submittedName>
        <fullName evidence="3">DUF3784 domain-containing protein</fullName>
    </submittedName>
</protein>
<feature type="transmembrane region" description="Helical" evidence="1">
    <location>
        <begin position="111"/>
        <end position="133"/>
    </location>
</feature>
<evidence type="ECO:0000256" key="1">
    <source>
        <dbReference type="SAM" id="Phobius"/>
    </source>
</evidence>
<feature type="transmembrane region" description="Helical" evidence="1">
    <location>
        <begin position="79"/>
        <end position="99"/>
    </location>
</feature>
<dbReference type="RefSeq" id="WP_377929011.1">
    <property type="nucleotide sequence ID" value="NZ_JBHUEM010000024.1"/>
</dbReference>